<dbReference type="InterPro" id="IPR046531">
    <property type="entry name" value="DUF6596"/>
</dbReference>
<dbReference type="InterPro" id="IPR019734">
    <property type="entry name" value="TPR_rpt"/>
</dbReference>
<comment type="caution">
    <text evidence="5">The sequence shown here is derived from an EMBL/GenBank/DDBJ whole genome shotgun (WGS) entry which is preliminary data.</text>
</comment>
<dbReference type="Gene3D" id="1.10.1740.10">
    <property type="match status" value="1"/>
</dbReference>
<dbReference type="Pfam" id="PF04542">
    <property type="entry name" value="Sigma70_r2"/>
    <property type="match status" value="1"/>
</dbReference>
<keyword evidence="6" id="KW-1185">Reference proteome</keyword>
<dbReference type="Proteomes" id="UP000306602">
    <property type="component" value="Unassembled WGS sequence"/>
</dbReference>
<dbReference type="OrthoDB" id="9780299at2"/>
<evidence type="ECO:0000313" key="5">
    <source>
        <dbReference type="EMBL" id="THH39111.1"/>
    </source>
</evidence>
<dbReference type="PROSITE" id="PS50005">
    <property type="entry name" value="TPR"/>
    <property type="match status" value="1"/>
</dbReference>
<proteinExistence type="predicted"/>
<dbReference type="SUPFAM" id="SSF88946">
    <property type="entry name" value="Sigma2 domain of RNA polymerase sigma factors"/>
    <property type="match status" value="1"/>
</dbReference>
<evidence type="ECO:0000259" key="4">
    <source>
        <dbReference type="Pfam" id="PF20239"/>
    </source>
</evidence>
<name>A0A4S4NLB7_9RHOB</name>
<feature type="domain" description="RNA polymerase sigma-70 region 2" evidence="3">
    <location>
        <begin position="36"/>
        <end position="98"/>
    </location>
</feature>
<dbReference type="Pfam" id="PF20239">
    <property type="entry name" value="DUF6596"/>
    <property type="match status" value="1"/>
</dbReference>
<sequence>MPGGKDGQGRNPRQPDGRRRVSDPARAAEAAARASYGKLVAVLARRSGNIAQAEDALAEAFAQALTVWPRRGIPDAPEAWLLTTARNRLTDAHRREAKYGEADILPDDLPTSTPDTDDADARLPLMLVCAHPALPADIHAPLMLQTVLGVEAAQIARAFVTAPSAMAQRLVRAKRKIREARIPFRIPDTDVLPERMNAVREAVYAAHALDWLAPQDALGHEALFLADLLCQLSPNDAEAYGLAALIAFGQARGPARLRDGVFVPLDAQDHQLWRAPLITYGQRALAAGQALGAPGRFQIEAAIQGIHLDRAKTGQVDWLTLDKLHFALEQLSPSLGATVARSVVTAERHGPQAGLDALARLEGDTVRQFQPYWAARGRFLAQAGQVEAAGAAYDKAISLTPEPPLRRYLEAERAKLAADITPPRP</sequence>
<feature type="repeat" description="TPR" evidence="1">
    <location>
        <begin position="370"/>
        <end position="403"/>
    </location>
</feature>
<feature type="domain" description="DUF6596" evidence="4">
    <location>
        <begin position="195"/>
        <end position="286"/>
    </location>
</feature>
<organism evidence="5 6">
    <name type="scientific">Aliishimia ponticola</name>
    <dbReference type="NCBI Taxonomy" id="2499833"/>
    <lineage>
        <taxon>Bacteria</taxon>
        <taxon>Pseudomonadati</taxon>
        <taxon>Pseudomonadota</taxon>
        <taxon>Alphaproteobacteria</taxon>
        <taxon>Rhodobacterales</taxon>
        <taxon>Paracoccaceae</taxon>
        <taxon>Aliishimia</taxon>
    </lineage>
</organism>
<dbReference type="SUPFAM" id="SSF48452">
    <property type="entry name" value="TPR-like"/>
    <property type="match status" value="1"/>
</dbReference>
<evidence type="ECO:0000259" key="3">
    <source>
        <dbReference type="Pfam" id="PF04542"/>
    </source>
</evidence>
<dbReference type="AlphaFoldDB" id="A0A4S4NLB7"/>
<dbReference type="InterPro" id="IPR013324">
    <property type="entry name" value="RNA_pol_sigma_r3/r4-like"/>
</dbReference>
<reference evidence="5 6" key="1">
    <citation type="submission" date="2019-04" db="EMBL/GenBank/DDBJ databases">
        <title>Shimia ponticola sp. nov., isolated from seawater.</title>
        <authorList>
            <person name="Kim Y.-O."/>
            <person name="Yoon J.-H."/>
        </authorList>
    </citation>
    <scope>NUCLEOTIDE SEQUENCE [LARGE SCALE GENOMIC DNA]</scope>
    <source>
        <strain evidence="5 6">MYP11</strain>
    </source>
</reference>
<feature type="region of interest" description="Disordered" evidence="2">
    <location>
        <begin position="1"/>
        <end position="28"/>
    </location>
</feature>
<dbReference type="InterPro" id="IPR007627">
    <property type="entry name" value="RNA_pol_sigma70_r2"/>
</dbReference>
<evidence type="ECO:0000313" key="6">
    <source>
        <dbReference type="Proteomes" id="UP000306602"/>
    </source>
</evidence>
<evidence type="ECO:0000256" key="2">
    <source>
        <dbReference type="SAM" id="MobiDB-lite"/>
    </source>
</evidence>
<dbReference type="SUPFAM" id="SSF88659">
    <property type="entry name" value="Sigma3 and sigma4 domains of RNA polymerase sigma factors"/>
    <property type="match status" value="1"/>
</dbReference>
<dbReference type="GO" id="GO:0006352">
    <property type="term" value="P:DNA-templated transcription initiation"/>
    <property type="evidence" value="ECO:0007669"/>
    <property type="project" value="InterPro"/>
</dbReference>
<dbReference type="EMBL" id="SRKY01000001">
    <property type="protein sequence ID" value="THH39111.1"/>
    <property type="molecule type" value="Genomic_DNA"/>
</dbReference>
<dbReference type="InterPro" id="IPR013325">
    <property type="entry name" value="RNA_pol_sigma_r2"/>
</dbReference>
<protein>
    <submittedName>
        <fullName evidence="5">RNA polymerase subunit sigma-70</fullName>
    </submittedName>
</protein>
<dbReference type="PANTHER" id="PTHR47756:SF2">
    <property type="entry name" value="BLL6612 PROTEIN"/>
    <property type="match status" value="1"/>
</dbReference>
<accession>A0A4S4NLB7</accession>
<dbReference type="InterPro" id="IPR011990">
    <property type="entry name" value="TPR-like_helical_dom_sf"/>
</dbReference>
<gene>
    <name evidence="5" type="ORF">E4Z66_06020</name>
</gene>
<evidence type="ECO:0000256" key="1">
    <source>
        <dbReference type="PROSITE-ProRule" id="PRU00339"/>
    </source>
</evidence>
<dbReference type="GO" id="GO:0003700">
    <property type="term" value="F:DNA-binding transcription factor activity"/>
    <property type="evidence" value="ECO:0007669"/>
    <property type="project" value="InterPro"/>
</dbReference>
<dbReference type="PANTHER" id="PTHR47756">
    <property type="entry name" value="BLL6612 PROTEIN-RELATED"/>
    <property type="match status" value="1"/>
</dbReference>
<keyword evidence="1" id="KW-0802">TPR repeat</keyword>
<feature type="compositionally biased region" description="Basic and acidic residues" evidence="2">
    <location>
        <begin position="13"/>
        <end position="23"/>
    </location>
</feature>